<evidence type="ECO:0000256" key="1">
    <source>
        <dbReference type="SAM" id="MobiDB-lite"/>
    </source>
</evidence>
<accession>A0A6P8H7A3</accession>
<organism evidence="2 3">
    <name type="scientific">Actinia tenebrosa</name>
    <name type="common">Australian red waratah sea anemone</name>
    <dbReference type="NCBI Taxonomy" id="6105"/>
    <lineage>
        <taxon>Eukaryota</taxon>
        <taxon>Metazoa</taxon>
        <taxon>Cnidaria</taxon>
        <taxon>Anthozoa</taxon>
        <taxon>Hexacorallia</taxon>
        <taxon>Actiniaria</taxon>
        <taxon>Actiniidae</taxon>
        <taxon>Actinia</taxon>
    </lineage>
</organism>
<gene>
    <name evidence="3" type="primary">LOC116288515</name>
</gene>
<sequence>MDEAKAKSNLCTIFCFPKNDGKKSVLGCGCVIKGSDQNLKIATSRKISLSNDVEMFAKFEAHDQIIKLQFSTGGEGFENGDDEIAYVSFDDTEFTGQLPDGLVKADLEDVDAIACFVPVLENLEQFCEKGEFSFYEVVKKAEKCSLQREVGSNKRSLDSKDEIRKKHLEVLGSPILSKDCKFLGIVDFLEVEGNESLLRINYHDGIQRNFVKGGSSTTQQKTVIAQETDHGINRLSPDGLPTPALGGSQDGQQETTDSDRKKLSTADSLADLWNISIYFRDDFSKVLDVKYTDIKYWPHLAEEFEIDKIIYDAFSTSVIKSPTESLFSYLGARQPDFNIKELCESLKTAEAYEVYRIVKEASELREEDLVTEICDKAPNVLDTITLKLDREDRLWINLARARNIPKKEYSSFQSNRTDNRTRDLFDALAAEGPKLSIKNFKDKLLELNRNDLVKILNENKFSDEMPLKDLSKYPDAKSEIETILNNLKEGSLWRLARLYQEEGLIEDIDIERRFRQEADCHSPTYEMMKYVLASLRKQYTIEDLVIKLTTMKREDCLQILEPYLEGGQQDIDRITQGIKMKPSSDNKPQRSSANEEHNGVAATDQSEAMNPFCGSK</sequence>
<feature type="region of interest" description="Disordered" evidence="1">
    <location>
        <begin position="579"/>
        <end position="616"/>
    </location>
</feature>
<protein>
    <submittedName>
        <fullName evidence="3">Uncharacterized protein LOC116288515</fullName>
    </submittedName>
</protein>
<dbReference type="SUPFAM" id="SSF47986">
    <property type="entry name" value="DEATH domain"/>
    <property type="match status" value="2"/>
</dbReference>
<dbReference type="InParanoid" id="A0A6P8H7A3"/>
<reference evidence="3" key="1">
    <citation type="submission" date="2025-08" db="UniProtKB">
        <authorList>
            <consortium name="RefSeq"/>
        </authorList>
    </citation>
    <scope>IDENTIFICATION</scope>
    <source>
        <tissue evidence="3">Tentacle</tissue>
    </source>
</reference>
<dbReference type="AlphaFoldDB" id="A0A6P8H7A3"/>
<name>A0A6P8H7A3_ACTTE</name>
<evidence type="ECO:0000313" key="3">
    <source>
        <dbReference type="RefSeq" id="XP_031551188.1"/>
    </source>
</evidence>
<dbReference type="OrthoDB" id="5988969at2759"/>
<keyword evidence="2" id="KW-1185">Reference proteome</keyword>
<dbReference type="Proteomes" id="UP000515163">
    <property type="component" value="Unplaced"/>
</dbReference>
<dbReference type="InterPro" id="IPR011029">
    <property type="entry name" value="DEATH-like_dom_sf"/>
</dbReference>
<dbReference type="GeneID" id="116288515"/>
<feature type="compositionally biased region" description="Basic and acidic residues" evidence="1">
    <location>
        <begin position="582"/>
        <end position="598"/>
    </location>
</feature>
<dbReference type="RefSeq" id="XP_031551188.1">
    <property type="nucleotide sequence ID" value="XM_031695328.1"/>
</dbReference>
<proteinExistence type="predicted"/>
<evidence type="ECO:0000313" key="2">
    <source>
        <dbReference type="Proteomes" id="UP000515163"/>
    </source>
</evidence>
<dbReference type="KEGG" id="aten:116288515"/>
<feature type="region of interest" description="Disordered" evidence="1">
    <location>
        <begin position="228"/>
        <end position="261"/>
    </location>
</feature>
<dbReference type="Gene3D" id="1.10.533.10">
    <property type="entry name" value="Death Domain, Fas"/>
    <property type="match status" value="3"/>
</dbReference>